<feature type="compositionally biased region" description="Basic and acidic residues" evidence="8">
    <location>
        <begin position="425"/>
        <end position="442"/>
    </location>
</feature>
<feature type="compositionally biased region" description="Basic and acidic residues" evidence="8">
    <location>
        <begin position="462"/>
        <end position="471"/>
    </location>
</feature>
<evidence type="ECO:0000256" key="5">
    <source>
        <dbReference type="ARBA" id="ARBA00022723"/>
    </source>
</evidence>
<dbReference type="InterPro" id="IPR012337">
    <property type="entry name" value="RNaseH-like_sf"/>
</dbReference>
<evidence type="ECO:0000256" key="8">
    <source>
        <dbReference type="SAM" id="MobiDB-lite"/>
    </source>
</evidence>
<feature type="domain" description="RNase H type-1" evidence="9">
    <location>
        <begin position="222"/>
        <end position="372"/>
    </location>
</feature>
<dbReference type="EC" id="3.1.26.4" evidence="3"/>
<accession>A0A6A6ZED6</accession>
<reference evidence="10" key="1">
    <citation type="journal article" date="2020" name="Stud. Mycol.">
        <title>101 Dothideomycetes genomes: a test case for predicting lifestyles and emergence of pathogens.</title>
        <authorList>
            <person name="Haridas S."/>
            <person name="Albert R."/>
            <person name="Binder M."/>
            <person name="Bloem J."/>
            <person name="Labutti K."/>
            <person name="Salamov A."/>
            <person name="Andreopoulos B."/>
            <person name="Baker S."/>
            <person name="Barry K."/>
            <person name="Bills G."/>
            <person name="Bluhm B."/>
            <person name="Cannon C."/>
            <person name="Castanera R."/>
            <person name="Culley D."/>
            <person name="Daum C."/>
            <person name="Ezra D."/>
            <person name="Gonzalez J."/>
            <person name="Henrissat B."/>
            <person name="Kuo A."/>
            <person name="Liang C."/>
            <person name="Lipzen A."/>
            <person name="Lutzoni F."/>
            <person name="Magnuson J."/>
            <person name="Mondo S."/>
            <person name="Nolan M."/>
            <person name="Ohm R."/>
            <person name="Pangilinan J."/>
            <person name="Park H.-J."/>
            <person name="Ramirez L."/>
            <person name="Alfaro M."/>
            <person name="Sun H."/>
            <person name="Tritt A."/>
            <person name="Yoshinaga Y."/>
            <person name="Zwiers L.-H."/>
            <person name="Turgeon B."/>
            <person name="Goodwin S."/>
            <person name="Spatafora J."/>
            <person name="Crous P."/>
            <person name="Grigoriev I."/>
        </authorList>
    </citation>
    <scope>NUCLEOTIDE SEQUENCE</scope>
    <source>
        <strain evidence="10">CBS 113818</strain>
    </source>
</reference>
<dbReference type="OrthoDB" id="407198at2759"/>
<dbReference type="GO" id="GO:0004523">
    <property type="term" value="F:RNA-DNA hybrid ribonuclease activity"/>
    <property type="evidence" value="ECO:0007669"/>
    <property type="project" value="UniProtKB-EC"/>
</dbReference>
<dbReference type="Gene3D" id="3.30.420.10">
    <property type="entry name" value="Ribonuclease H-like superfamily/Ribonuclease H"/>
    <property type="match status" value="1"/>
</dbReference>
<dbReference type="Pfam" id="PF01693">
    <property type="entry name" value="Cauli_VI"/>
    <property type="match status" value="2"/>
</dbReference>
<dbReference type="SUPFAM" id="SSF55658">
    <property type="entry name" value="L9 N-domain-like"/>
    <property type="match status" value="2"/>
</dbReference>
<dbReference type="InterPro" id="IPR009027">
    <property type="entry name" value="Ribosomal_bL9/RNase_H1_N"/>
</dbReference>
<evidence type="ECO:0000313" key="11">
    <source>
        <dbReference type="Proteomes" id="UP000799424"/>
    </source>
</evidence>
<dbReference type="SUPFAM" id="SSF53098">
    <property type="entry name" value="Ribonuclease H-like"/>
    <property type="match status" value="1"/>
</dbReference>
<comment type="similarity">
    <text evidence="2">Belongs to the RNase H family.</text>
</comment>
<keyword evidence="6" id="KW-0255">Endonuclease</keyword>
<evidence type="ECO:0000256" key="2">
    <source>
        <dbReference type="ARBA" id="ARBA00005300"/>
    </source>
</evidence>
<dbReference type="CDD" id="cd09280">
    <property type="entry name" value="RNase_HI_eukaryote_like"/>
    <property type="match status" value="1"/>
</dbReference>
<dbReference type="Gene3D" id="3.40.970.10">
    <property type="entry name" value="Ribonuclease H1, N-terminal domain"/>
    <property type="match status" value="2"/>
</dbReference>
<dbReference type="PANTHER" id="PTHR10642:SF26">
    <property type="entry name" value="RIBONUCLEASE H1"/>
    <property type="match status" value="1"/>
</dbReference>
<evidence type="ECO:0000259" key="9">
    <source>
        <dbReference type="PROSITE" id="PS50879"/>
    </source>
</evidence>
<dbReference type="InterPro" id="IPR002156">
    <property type="entry name" value="RNaseH_domain"/>
</dbReference>
<evidence type="ECO:0000256" key="6">
    <source>
        <dbReference type="ARBA" id="ARBA00022759"/>
    </source>
</evidence>
<feature type="region of interest" description="Disordered" evidence="8">
    <location>
        <begin position="411"/>
        <end position="471"/>
    </location>
</feature>
<evidence type="ECO:0000256" key="7">
    <source>
        <dbReference type="ARBA" id="ARBA00022801"/>
    </source>
</evidence>
<feature type="compositionally biased region" description="Basic and acidic residues" evidence="8">
    <location>
        <begin position="149"/>
        <end position="163"/>
    </location>
</feature>
<dbReference type="GO" id="GO:0043137">
    <property type="term" value="P:DNA replication, removal of RNA primer"/>
    <property type="evidence" value="ECO:0007669"/>
    <property type="project" value="TreeGrafter"/>
</dbReference>
<protein>
    <recommendedName>
        <fullName evidence="3">ribonuclease H</fullName>
        <ecNumber evidence="3">3.1.26.4</ecNumber>
    </recommendedName>
</protein>
<dbReference type="PANTHER" id="PTHR10642">
    <property type="entry name" value="RIBONUCLEASE H1"/>
    <property type="match status" value="1"/>
</dbReference>
<keyword evidence="11" id="KW-1185">Reference proteome</keyword>
<evidence type="ECO:0000256" key="1">
    <source>
        <dbReference type="ARBA" id="ARBA00000077"/>
    </source>
</evidence>
<dbReference type="InterPro" id="IPR011320">
    <property type="entry name" value="RNase_H1_N"/>
</dbReference>
<sequence length="471" mass="51390">MSVTSNTSSGKRKKSGNGNKFYAVRVGRIPGIYHSWNDCNAQVQGTQNDYKSFPTLAEAEAFMRGAGNSTAKTSKANKFYGVAIGHVPGVYTDYAHVQAQISGYSSGKQQVFTTREEAQAFVNDHRRDGSAPISLRGDISEASTGKGSRAVEHPSKKQKKSDMTAHPLTNGDIKLEPGTGPLPLDAVDDFDPTIKLDPDTGHIRIKTEAELSETKLQPTGDFSGPIHVYTDGSSLGNGRVGAVGGVGVYFGPNDERNISEPLRGNRQTNQRAELTAVARALDHVPIDRSVLIFTDSNYSIQCLEKWFYKWEKNNWKSSSGNSVENKDLIEPILARIRERKKCRADTNFKWIKGHANDPGNVQADLLAVQGSRNSTPALRLEDVTGISSTLNALAPDYDGATDFDTLFDDIDVDGPPTLNQVPSPFEDHQLSKADASEDRSRYTESSNSQPAPLKTEGVDAMDIVREKVEEP</sequence>
<dbReference type="Pfam" id="PF00075">
    <property type="entry name" value="RNase_H"/>
    <property type="match status" value="1"/>
</dbReference>
<evidence type="ECO:0000313" key="10">
    <source>
        <dbReference type="EMBL" id="KAF2818547.1"/>
    </source>
</evidence>
<dbReference type="PROSITE" id="PS50879">
    <property type="entry name" value="RNASE_H_1"/>
    <property type="match status" value="1"/>
</dbReference>
<organism evidence="10 11">
    <name type="scientific">Ophiobolus disseminans</name>
    <dbReference type="NCBI Taxonomy" id="1469910"/>
    <lineage>
        <taxon>Eukaryota</taxon>
        <taxon>Fungi</taxon>
        <taxon>Dikarya</taxon>
        <taxon>Ascomycota</taxon>
        <taxon>Pezizomycotina</taxon>
        <taxon>Dothideomycetes</taxon>
        <taxon>Pleosporomycetidae</taxon>
        <taxon>Pleosporales</taxon>
        <taxon>Pleosporineae</taxon>
        <taxon>Phaeosphaeriaceae</taxon>
        <taxon>Ophiobolus</taxon>
    </lineage>
</organism>
<dbReference type="FunFam" id="3.30.420.10:FF:000090">
    <property type="entry name" value="Ribonuclease H"/>
    <property type="match status" value="1"/>
</dbReference>
<dbReference type="AlphaFoldDB" id="A0A6A6ZED6"/>
<keyword evidence="7" id="KW-0378">Hydrolase</keyword>
<comment type="catalytic activity">
    <reaction evidence="1">
        <text>Endonucleolytic cleavage to 5'-phosphomonoester.</text>
        <dbReference type="EC" id="3.1.26.4"/>
    </reaction>
</comment>
<evidence type="ECO:0000256" key="3">
    <source>
        <dbReference type="ARBA" id="ARBA00012180"/>
    </source>
</evidence>
<feature type="region of interest" description="Disordered" evidence="8">
    <location>
        <begin position="125"/>
        <end position="178"/>
    </location>
</feature>
<dbReference type="InterPro" id="IPR050092">
    <property type="entry name" value="RNase_H"/>
</dbReference>
<dbReference type="GO" id="GO:0046872">
    <property type="term" value="F:metal ion binding"/>
    <property type="evidence" value="ECO:0007669"/>
    <property type="project" value="UniProtKB-KW"/>
</dbReference>
<dbReference type="InterPro" id="IPR036397">
    <property type="entry name" value="RNaseH_sf"/>
</dbReference>
<name>A0A6A6ZED6_9PLEO</name>
<keyword evidence="4" id="KW-0540">Nuclease</keyword>
<proteinExistence type="inferred from homology"/>
<dbReference type="InterPro" id="IPR037056">
    <property type="entry name" value="RNase_H1_N_sf"/>
</dbReference>
<dbReference type="GO" id="GO:0003676">
    <property type="term" value="F:nucleic acid binding"/>
    <property type="evidence" value="ECO:0007669"/>
    <property type="project" value="InterPro"/>
</dbReference>
<evidence type="ECO:0000256" key="4">
    <source>
        <dbReference type="ARBA" id="ARBA00022722"/>
    </source>
</evidence>
<dbReference type="Proteomes" id="UP000799424">
    <property type="component" value="Unassembled WGS sequence"/>
</dbReference>
<dbReference type="EMBL" id="MU006251">
    <property type="protein sequence ID" value="KAF2818547.1"/>
    <property type="molecule type" value="Genomic_DNA"/>
</dbReference>
<keyword evidence="5" id="KW-0479">Metal-binding</keyword>
<gene>
    <name evidence="10" type="ORF">CC86DRAFT_308950</name>
</gene>